<comment type="similarity">
    <text evidence="1 4">Belongs to the acetyltransferase Eis family.</text>
</comment>
<evidence type="ECO:0000259" key="5">
    <source>
        <dbReference type="PROSITE" id="PS51186"/>
    </source>
</evidence>
<sequence>MGVEIREVRSDEVAEFRRAVHTGFHTDPVAAEKDVAFLAAQITRPGWALGAFDGARCVATYQSFRHEVTAVGGRQVESSAVTRVTVTPTHRRRGLLSEMMTRDLRAARERGDVLSSLIAAEYPIYGRFGFGPAAWLTESEIDVPRAGVGKGWSNPPEGVLVHADADRVLAEGPGLHERLRAARHGVITRPDVFWRKLVGAYRPPHEAWSTPVHLMYLSAGGVLDGLATYRSDGRWDGSRPAATLSVQDLIAVTPEAERALWRHLCSIDWVVRVRTGCRAPDDPFPQWLGDPRAALARASYDHLWLRPLDVPRLLEARAYRASGDLVLDVHDPLGLSGGRFHLAASPDGATCAPTTRSADLTLPLGALGTLWLGDESPVRLLATSRLAEETPGAATRADLLFGTPVRPWCPDVF</sequence>
<dbReference type="SUPFAM" id="SSF55729">
    <property type="entry name" value="Acyl-CoA N-acyltransferases (Nat)"/>
    <property type="match status" value="1"/>
</dbReference>
<keyword evidence="3 4" id="KW-0012">Acyltransferase</keyword>
<dbReference type="Pfam" id="PF13527">
    <property type="entry name" value="Acetyltransf_9"/>
    <property type="match status" value="1"/>
</dbReference>
<evidence type="ECO:0000256" key="3">
    <source>
        <dbReference type="ARBA" id="ARBA00023315"/>
    </source>
</evidence>
<dbReference type="GO" id="GO:0030649">
    <property type="term" value="P:aminoglycoside antibiotic catabolic process"/>
    <property type="evidence" value="ECO:0007669"/>
    <property type="project" value="TreeGrafter"/>
</dbReference>
<organism evidence="6 7">
    <name type="scientific">Actinocorallia herbida</name>
    <dbReference type="NCBI Taxonomy" id="58109"/>
    <lineage>
        <taxon>Bacteria</taxon>
        <taxon>Bacillati</taxon>
        <taxon>Actinomycetota</taxon>
        <taxon>Actinomycetes</taxon>
        <taxon>Streptosporangiales</taxon>
        <taxon>Thermomonosporaceae</taxon>
        <taxon>Actinocorallia</taxon>
    </lineage>
</organism>
<dbReference type="EMBL" id="RJKE01000001">
    <property type="protein sequence ID" value="ROO84561.1"/>
    <property type="molecule type" value="Genomic_DNA"/>
</dbReference>
<dbReference type="OrthoDB" id="8399956at2"/>
<dbReference type="Proteomes" id="UP000272400">
    <property type="component" value="Unassembled WGS sequence"/>
</dbReference>
<dbReference type="InterPro" id="IPR041380">
    <property type="entry name" value="Acetyltransf_17"/>
</dbReference>
<dbReference type="InterPro" id="IPR025559">
    <property type="entry name" value="Eis_dom"/>
</dbReference>
<dbReference type="GO" id="GO:0034069">
    <property type="term" value="F:aminoglycoside N-acetyltransferase activity"/>
    <property type="evidence" value="ECO:0007669"/>
    <property type="project" value="TreeGrafter"/>
</dbReference>
<keyword evidence="2 4" id="KW-0808">Transferase</keyword>
<dbReference type="PANTHER" id="PTHR37817">
    <property type="entry name" value="N-ACETYLTRANSFERASE EIS"/>
    <property type="match status" value="1"/>
</dbReference>
<dbReference type="PANTHER" id="PTHR37817:SF1">
    <property type="entry name" value="N-ACETYLTRANSFERASE EIS"/>
    <property type="match status" value="1"/>
</dbReference>
<comment type="subunit">
    <text evidence="4">Homohexamer; trimer of dimers.</text>
</comment>
<dbReference type="InterPro" id="IPR016181">
    <property type="entry name" value="Acyl_CoA_acyltransferase"/>
</dbReference>
<dbReference type="InterPro" id="IPR036527">
    <property type="entry name" value="SCP2_sterol-bd_dom_sf"/>
</dbReference>
<dbReference type="SUPFAM" id="SSF55718">
    <property type="entry name" value="SCP-like"/>
    <property type="match status" value="1"/>
</dbReference>
<evidence type="ECO:0000313" key="6">
    <source>
        <dbReference type="EMBL" id="ROO84561.1"/>
    </source>
</evidence>
<dbReference type="InterPro" id="IPR022902">
    <property type="entry name" value="NAcTrfase_Eis"/>
</dbReference>
<feature type="binding site" evidence="4">
    <location>
        <begin position="84"/>
        <end position="86"/>
    </location>
    <ligand>
        <name>acetyl-CoA</name>
        <dbReference type="ChEBI" id="CHEBI:57288"/>
    </ligand>
</feature>
<feature type="domain" description="N-acetyltransferase" evidence="5">
    <location>
        <begin position="3"/>
        <end position="155"/>
    </location>
</feature>
<feature type="binding site" evidence="4">
    <location>
        <begin position="92"/>
        <end position="97"/>
    </location>
    <ligand>
        <name>acetyl-CoA</name>
        <dbReference type="ChEBI" id="CHEBI:57288"/>
    </ligand>
</feature>
<protein>
    <submittedName>
        <fullName evidence="6">Putative acetyltransferase</fullName>
    </submittedName>
</protein>
<dbReference type="Gene3D" id="3.30.1050.10">
    <property type="entry name" value="SCP2 sterol-binding domain"/>
    <property type="match status" value="1"/>
</dbReference>
<feature type="active site" description="Proton acceptor; via carboxylate" evidence="4">
    <location>
        <position position="413"/>
    </location>
</feature>
<dbReference type="HAMAP" id="MF_01812">
    <property type="entry name" value="Eis"/>
    <property type="match status" value="1"/>
</dbReference>
<comment type="caution">
    <text evidence="4">Lacks conserved residue(s) required for the propagation of feature annotation.</text>
</comment>
<dbReference type="RefSeq" id="WP_123664163.1">
    <property type="nucleotide sequence ID" value="NZ_RJKE01000001.1"/>
</dbReference>
<dbReference type="Pfam" id="PF13530">
    <property type="entry name" value="SCP2_2"/>
    <property type="match status" value="1"/>
</dbReference>
<reference evidence="6 7" key="1">
    <citation type="submission" date="2018-11" db="EMBL/GenBank/DDBJ databases">
        <title>Sequencing the genomes of 1000 actinobacteria strains.</title>
        <authorList>
            <person name="Klenk H.-P."/>
        </authorList>
    </citation>
    <scope>NUCLEOTIDE SEQUENCE [LARGE SCALE GENOMIC DNA]</scope>
    <source>
        <strain evidence="6 7">DSM 44254</strain>
    </source>
</reference>
<dbReference type="PROSITE" id="PS51186">
    <property type="entry name" value="GNAT"/>
    <property type="match status" value="1"/>
</dbReference>
<dbReference type="InterPro" id="IPR000182">
    <property type="entry name" value="GNAT_dom"/>
</dbReference>
<dbReference type="InterPro" id="IPR051554">
    <property type="entry name" value="Acetyltransferase_Eis"/>
</dbReference>
<dbReference type="Pfam" id="PF17668">
    <property type="entry name" value="Acetyltransf_17"/>
    <property type="match status" value="1"/>
</dbReference>
<dbReference type="Gene3D" id="3.40.630.30">
    <property type="match status" value="2"/>
</dbReference>
<dbReference type="NCBIfam" id="NF002367">
    <property type="entry name" value="PRK01346.1-4"/>
    <property type="match status" value="1"/>
</dbReference>
<accession>A0A3N1CTD1</accession>
<keyword evidence="7" id="KW-1185">Reference proteome</keyword>
<evidence type="ECO:0000256" key="2">
    <source>
        <dbReference type="ARBA" id="ARBA00022679"/>
    </source>
</evidence>
<dbReference type="AlphaFoldDB" id="A0A3N1CTD1"/>
<gene>
    <name evidence="6" type="ORF">EDD29_2088</name>
</gene>
<feature type="active site" description="Proton donor" evidence="4">
    <location>
        <position position="125"/>
    </location>
</feature>
<name>A0A3N1CTD1_9ACTN</name>
<evidence type="ECO:0000256" key="4">
    <source>
        <dbReference type="HAMAP-Rule" id="MF_01812"/>
    </source>
</evidence>
<comment type="caution">
    <text evidence="6">The sequence shown here is derived from an EMBL/GenBank/DDBJ whole genome shotgun (WGS) entry which is preliminary data.</text>
</comment>
<proteinExistence type="inferred from homology"/>
<evidence type="ECO:0000313" key="7">
    <source>
        <dbReference type="Proteomes" id="UP000272400"/>
    </source>
</evidence>
<evidence type="ECO:0000256" key="1">
    <source>
        <dbReference type="ARBA" id="ARBA00009213"/>
    </source>
</evidence>